<dbReference type="EMBL" id="RRYP01000570">
    <property type="protein sequence ID" value="TNV87214.1"/>
    <property type="molecule type" value="Genomic_DNA"/>
</dbReference>
<keyword evidence="3" id="KW-1185">Reference proteome</keyword>
<dbReference type="AlphaFoldDB" id="A0A8J8T9F8"/>
<feature type="region of interest" description="Disordered" evidence="1">
    <location>
        <begin position="54"/>
        <end position="86"/>
    </location>
</feature>
<evidence type="ECO:0000313" key="3">
    <source>
        <dbReference type="Proteomes" id="UP000785679"/>
    </source>
</evidence>
<reference evidence="2" key="1">
    <citation type="submission" date="2019-06" db="EMBL/GenBank/DDBJ databases">
        <authorList>
            <person name="Zheng W."/>
        </authorList>
    </citation>
    <scope>NUCLEOTIDE SEQUENCE</scope>
    <source>
        <strain evidence="2">QDHG01</strain>
    </source>
</reference>
<protein>
    <submittedName>
        <fullName evidence="2">Uncharacterized protein</fullName>
    </submittedName>
</protein>
<evidence type="ECO:0000256" key="1">
    <source>
        <dbReference type="SAM" id="MobiDB-lite"/>
    </source>
</evidence>
<organism evidence="2 3">
    <name type="scientific">Halteria grandinella</name>
    <dbReference type="NCBI Taxonomy" id="5974"/>
    <lineage>
        <taxon>Eukaryota</taxon>
        <taxon>Sar</taxon>
        <taxon>Alveolata</taxon>
        <taxon>Ciliophora</taxon>
        <taxon>Intramacronucleata</taxon>
        <taxon>Spirotrichea</taxon>
        <taxon>Stichotrichia</taxon>
        <taxon>Sporadotrichida</taxon>
        <taxon>Halteriidae</taxon>
        <taxon>Halteria</taxon>
    </lineage>
</organism>
<evidence type="ECO:0000313" key="2">
    <source>
        <dbReference type="EMBL" id="TNV87214.1"/>
    </source>
</evidence>
<comment type="caution">
    <text evidence="2">The sequence shown here is derived from an EMBL/GenBank/DDBJ whole genome shotgun (WGS) entry which is preliminary data.</text>
</comment>
<name>A0A8J8T9F8_HALGN</name>
<accession>A0A8J8T9F8</accession>
<proteinExistence type="predicted"/>
<dbReference type="Proteomes" id="UP000785679">
    <property type="component" value="Unassembled WGS sequence"/>
</dbReference>
<gene>
    <name evidence="2" type="ORF">FGO68_gene13061</name>
</gene>
<sequence length="230" mass="25644">MLSSTPPYIQGQSSMNPQSMLYHHQAPAPIGGTATAKIVNNHLANNAEVQFSSFGRGKKSQEPQQKAIFKGNSPNKDKARPFAPGLESDCDEETDVLEFDLEEYSTRPNRFQVESSGKIPSKLASNHFFQLFSNKLDLSRMTNIEKKLTARAHIEQVLIRKQRDAAFYQRKDKQGEITLNMDCCAGPSTQQKGNQSRQRGLATNVSHNVIGGSGSGIHHVKVKRRIFMDQ</sequence>